<evidence type="ECO:0000256" key="1">
    <source>
        <dbReference type="ARBA" id="ARBA00004651"/>
    </source>
</evidence>
<dbReference type="GO" id="GO:0022857">
    <property type="term" value="F:transmembrane transporter activity"/>
    <property type="evidence" value="ECO:0007669"/>
    <property type="project" value="InterPro"/>
</dbReference>
<dbReference type="InterPro" id="IPR011701">
    <property type="entry name" value="MFS"/>
</dbReference>
<dbReference type="InterPro" id="IPR051788">
    <property type="entry name" value="MFS_Transporter"/>
</dbReference>
<feature type="transmembrane region" description="Helical" evidence="7">
    <location>
        <begin position="67"/>
        <end position="86"/>
    </location>
</feature>
<keyword evidence="4 7" id="KW-0812">Transmembrane</keyword>
<sequence>MPAGLLPIIYLAFISLGLPDSAIGSAWPTMAPSLGAGISWVGVVTMIISAGTIASSLMSVRVVERFGTGRVTVASVALTAAALVGFSQSQAFWQLCLWAVPYGLGAGAVDAALNAYVAVHYESQHMSWLHCMWGVGASGGPMVMAQCLERSDWSTGFFVLGGIQVAIAVVLTLSLPLWRDRKLPARRSPGDGGSCVGEGQERAFECGGGEPRAIGARVQPSGRGGGECGASGERPVRRTHAQLLRIPGVKAVLVSFFCYSAFEATCGNWAATFCTLARGIDAQTAASWAALFYMGITAGRAVSGFISLKVNDRNMIRLGQALIAVALVCVLMPGDSALFAGLVLLGCGCAPIYPSTIHATPARFGEELALELTGMQMAFAYIGSLAMSPLFGVLAQFVGAWLYPWYLVLFLVGMVAAGERLNRAVRSRERA</sequence>
<comment type="similarity">
    <text evidence="2">Belongs to the major facilitator superfamily.</text>
</comment>
<dbReference type="Proteomes" id="UP000196560">
    <property type="component" value="Unassembled WGS sequence"/>
</dbReference>
<organism evidence="9 10">
    <name type="scientific">Enorma massiliensis</name>
    <dbReference type="NCBI Taxonomy" id="1472761"/>
    <lineage>
        <taxon>Bacteria</taxon>
        <taxon>Bacillati</taxon>
        <taxon>Actinomycetota</taxon>
        <taxon>Coriobacteriia</taxon>
        <taxon>Coriobacteriales</taxon>
        <taxon>Coriobacteriaceae</taxon>
        <taxon>Enorma</taxon>
    </lineage>
</organism>
<dbReference type="Gene3D" id="1.20.1250.20">
    <property type="entry name" value="MFS general substrate transporter like domains"/>
    <property type="match status" value="1"/>
</dbReference>
<keyword evidence="10" id="KW-1185">Reference proteome</keyword>
<dbReference type="eggNOG" id="COG0738">
    <property type="taxonomic scope" value="Bacteria"/>
</dbReference>
<feature type="transmembrane region" description="Helical" evidence="7">
    <location>
        <begin position="92"/>
        <end position="116"/>
    </location>
</feature>
<accession>A0A1Y3TXZ4</accession>
<evidence type="ECO:0000256" key="6">
    <source>
        <dbReference type="ARBA" id="ARBA00023136"/>
    </source>
</evidence>
<evidence type="ECO:0000256" key="7">
    <source>
        <dbReference type="SAM" id="Phobius"/>
    </source>
</evidence>
<proteinExistence type="inferred from homology"/>
<keyword evidence="3" id="KW-0813">Transport</keyword>
<dbReference type="GO" id="GO:0005886">
    <property type="term" value="C:plasma membrane"/>
    <property type="evidence" value="ECO:0007669"/>
    <property type="project" value="UniProtKB-SubCell"/>
</dbReference>
<dbReference type="RefSeq" id="WP_087187044.1">
    <property type="nucleotide sequence ID" value="NZ_NFHO01000016.1"/>
</dbReference>
<evidence type="ECO:0000256" key="4">
    <source>
        <dbReference type="ARBA" id="ARBA00022692"/>
    </source>
</evidence>
<dbReference type="STRING" id="1118060.GCA_000311845_00588"/>
<gene>
    <name evidence="9" type="ORF">B5G21_10025</name>
</gene>
<evidence type="ECO:0000259" key="8">
    <source>
        <dbReference type="PROSITE" id="PS50850"/>
    </source>
</evidence>
<evidence type="ECO:0000256" key="5">
    <source>
        <dbReference type="ARBA" id="ARBA00022989"/>
    </source>
</evidence>
<feature type="transmembrane region" description="Helical" evidence="7">
    <location>
        <begin position="243"/>
        <end position="262"/>
    </location>
</feature>
<feature type="transmembrane region" description="Helical" evidence="7">
    <location>
        <begin position="157"/>
        <end position="178"/>
    </location>
</feature>
<dbReference type="Pfam" id="PF07690">
    <property type="entry name" value="MFS_1"/>
    <property type="match status" value="1"/>
</dbReference>
<keyword evidence="6 7" id="KW-0472">Membrane</keyword>
<dbReference type="PANTHER" id="PTHR23514">
    <property type="entry name" value="BYPASS OF STOP CODON PROTEIN 6"/>
    <property type="match status" value="1"/>
</dbReference>
<feature type="transmembrane region" description="Helical" evidence="7">
    <location>
        <begin position="34"/>
        <end position="55"/>
    </location>
</feature>
<name>A0A1Y3TXZ4_9ACTN</name>
<protein>
    <submittedName>
        <fullName evidence="9">MFS transporter</fullName>
    </submittedName>
</protein>
<keyword evidence="5 7" id="KW-1133">Transmembrane helix</keyword>
<dbReference type="AlphaFoldDB" id="A0A1Y3TXZ4"/>
<dbReference type="InterPro" id="IPR020846">
    <property type="entry name" value="MFS_dom"/>
</dbReference>
<dbReference type="SUPFAM" id="SSF103473">
    <property type="entry name" value="MFS general substrate transporter"/>
    <property type="match status" value="1"/>
</dbReference>
<evidence type="ECO:0000313" key="9">
    <source>
        <dbReference type="EMBL" id="OUN41301.1"/>
    </source>
</evidence>
<evidence type="ECO:0000256" key="3">
    <source>
        <dbReference type="ARBA" id="ARBA00022448"/>
    </source>
</evidence>
<comment type="caution">
    <text evidence="9">The sequence shown here is derived from an EMBL/GenBank/DDBJ whole genome shotgun (WGS) entry which is preliminary data.</text>
</comment>
<dbReference type="PANTHER" id="PTHR23514:SF3">
    <property type="entry name" value="BYPASS OF STOP CODON PROTEIN 6"/>
    <property type="match status" value="1"/>
</dbReference>
<feature type="domain" description="Major facilitator superfamily (MFS) profile" evidence="8">
    <location>
        <begin position="5"/>
        <end position="430"/>
    </location>
</feature>
<comment type="subcellular location">
    <subcellularLocation>
        <location evidence="1">Cell membrane</location>
        <topology evidence="1">Multi-pass membrane protein</topology>
    </subcellularLocation>
</comment>
<dbReference type="PROSITE" id="PS50850">
    <property type="entry name" value="MFS"/>
    <property type="match status" value="1"/>
</dbReference>
<evidence type="ECO:0000313" key="10">
    <source>
        <dbReference type="Proteomes" id="UP000196560"/>
    </source>
</evidence>
<feature type="transmembrane region" description="Helical" evidence="7">
    <location>
        <begin position="282"/>
        <end position="303"/>
    </location>
</feature>
<feature type="transmembrane region" description="Helical" evidence="7">
    <location>
        <begin position="403"/>
        <end position="421"/>
    </location>
</feature>
<evidence type="ECO:0000256" key="2">
    <source>
        <dbReference type="ARBA" id="ARBA00008335"/>
    </source>
</evidence>
<feature type="transmembrane region" description="Helical" evidence="7">
    <location>
        <begin position="315"/>
        <end position="333"/>
    </location>
</feature>
<feature type="transmembrane region" description="Helical" evidence="7">
    <location>
        <begin position="128"/>
        <end position="145"/>
    </location>
</feature>
<dbReference type="EMBL" id="NFHO01000016">
    <property type="protein sequence ID" value="OUN41301.1"/>
    <property type="molecule type" value="Genomic_DNA"/>
</dbReference>
<reference evidence="10" key="1">
    <citation type="submission" date="2017-04" db="EMBL/GenBank/DDBJ databases">
        <title>Function of individual gut microbiota members based on whole genome sequencing of pure cultures obtained from chicken caecum.</title>
        <authorList>
            <person name="Medvecky M."/>
            <person name="Cejkova D."/>
            <person name="Polansky O."/>
            <person name="Karasova D."/>
            <person name="Kubasova T."/>
            <person name="Cizek A."/>
            <person name="Rychlik I."/>
        </authorList>
    </citation>
    <scope>NUCLEOTIDE SEQUENCE [LARGE SCALE GENOMIC DNA]</scope>
    <source>
        <strain evidence="10">An70</strain>
    </source>
</reference>
<dbReference type="InterPro" id="IPR036259">
    <property type="entry name" value="MFS_trans_sf"/>
</dbReference>